<dbReference type="Gene3D" id="3.30.1360.140">
    <property type="match status" value="1"/>
</dbReference>
<dbReference type="InterPro" id="IPR007081">
    <property type="entry name" value="RNA_pol_Rpb1_5"/>
</dbReference>
<dbReference type="Gene3D" id="6.10.250.2940">
    <property type="match status" value="1"/>
</dbReference>
<comment type="function">
    <text evidence="13">DNA-dependent RNA polymerase catalyzes the transcription of DNA into RNA using the four ribonucleoside triphosphates as substrates.</text>
</comment>
<dbReference type="InterPro" id="IPR044893">
    <property type="entry name" value="RNA_pol_Rpb1_clamp_domain"/>
</dbReference>
<dbReference type="InterPro" id="IPR007080">
    <property type="entry name" value="RNA_pol_Rpb1_1"/>
</dbReference>
<dbReference type="InterPro" id="IPR007066">
    <property type="entry name" value="RNA_pol_Rpb1_3"/>
</dbReference>
<keyword evidence="5 13" id="KW-0548">Nucleotidyltransferase</keyword>
<dbReference type="Pfam" id="PF04998">
    <property type="entry name" value="RNA_pol_Rpb1_5"/>
    <property type="match status" value="1"/>
</dbReference>
<comment type="catalytic activity">
    <reaction evidence="12 13">
        <text>RNA(n) + a ribonucleoside 5'-triphosphate = RNA(n+1) + diphosphate</text>
        <dbReference type="Rhea" id="RHEA:21248"/>
        <dbReference type="Rhea" id="RHEA-COMP:14527"/>
        <dbReference type="Rhea" id="RHEA-COMP:17342"/>
        <dbReference type="ChEBI" id="CHEBI:33019"/>
        <dbReference type="ChEBI" id="CHEBI:61557"/>
        <dbReference type="ChEBI" id="CHEBI:140395"/>
        <dbReference type="EC" id="2.7.7.6"/>
    </reaction>
</comment>
<keyword evidence="8" id="KW-0460">Magnesium</keyword>
<keyword evidence="14" id="KW-0175">Coiled coil</keyword>
<dbReference type="CDD" id="cd02584">
    <property type="entry name" value="RNAP_II_Rpb1_C"/>
    <property type="match status" value="1"/>
</dbReference>
<geneLocation type="nucleomorph" evidence="16"/>
<dbReference type="Pfam" id="PF04983">
    <property type="entry name" value="RNA_pol_Rpb1_3"/>
    <property type="match status" value="1"/>
</dbReference>
<dbReference type="InterPro" id="IPR007083">
    <property type="entry name" value="RNA_pol_Rpb1_4"/>
</dbReference>
<dbReference type="InterPro" id="IPR038120">
    <property type="entry name" value="Rpb1_funnel_sf"/>
</dbReference>
<keyword evidence="3 13" id="KW-0240">DNA-directed RNA polymerase</keyword>
<evidence type="ECO:0000256" key="14">
    <source>
        <dbReference type="SAM" id="Coils"/>
    </source>
</evidence>
<organism evidence="16 17">
    <name type="scientific">Chroomonas mesostigmatica CCMP1168</name>
    <dbReference type="NCBI Taxonomy" id="1195612"/>
    <lineage>
        <taxon>Eukaryota</taxon>
        <taxon>Cryptophyceae</taxon>
        <taxon>Pyrenomonadales</taxon>
        <taxon>Chroomonadaceae</taxon>
        <taxon>Chroomonas</taxon>
    </lineage>
</organism>
<dbReference type="Gene3D" id="3.30.1490.180">
    <property type="entry name" value="RNA polymerase ii"/>
    <property type="match status" value="1"/>
</dbReference>
<dbReference type="GO" id="GO:0003677">
    <property type="term" value="F:DNA binding"/>
    <property type="evidence" value="ECO:0007669"/>
    <property type="project" value="UniProtKB-KW"/>
</dbReference>
<keyword evidence="4 13" id="KW-0808">Transferase</keyword>
<dbReference type="InterPro" id="IPR006592">
    <property type="entry name" value="RNA_pol_N"/>
</dbReference>
<name>J7G2A5_9CRYP</name>
<feature type="coiled-coil region" evidence="14">
    <location>
        <begin position="666"/>
        <end position="693"/>
    </location>
</feature>
<dbReference type="InterPro" id="IPR007073">
    <property type="entry name" value="RNA_pol_Rpb1_7"/>
</dbReference>
<protein>
    <recommendedName>
        <fullName evidence="13">DNA-directed RNA polymerase subunit</fullName>
        <ecNumber evidence="13">2.7.7.6</ecNumber>
    </recommendedName>
</protein>
<evidence type="ECO:0000256" key="7">
    <source>
        <dbReference type="ARBA" id="ARBA00022833"/>
    </source>
</evidence>
<dbReference type="InterPro" id="IPR042102">
    <property type="entry name" value="RNA_pol_Rpb1_3_sf"/>
</dbReference>
<dbReference type="GO" id="GO:0003899">
    <property type="term" value="F:DNA-directed RNA polymerase activity"/>
    <property type="evidence" value="ECO:0007669"/>
    <property type="project" value="UniProtKB-EC"/>
</dbReference>
<evidence type="ECO:0000259" key="15">
    <source>
        <dbReference type="SMART" id="SM00663"/>
    </source>
</evidence>
<evidence type="ECO:0000256" key="2">
    <source>
        <dbReference type="ARBA" id="ARBA00006460"/>
    </source>
</evidence>
<dbReference type="InterPro" id="IPR007075">
    <property type="entry name" value="RNA_pol_Rpb1_6"/>
</dbReference>
<keyword evidence="6" id="KW-0479">Metal-binding</keyword>
<dbReference type="Gene3D" id="6.20.50.80">
    <property type="match status" value="1"/>
</dbReference>
<dbReference type="EMBL" id="CP003682">
    <property type="protein sequence ID" value="AFP65592.1"/>
    <property type="molecule type" value="Genomic_DNA"/>
</dbReference>
<evidence type="ECO:0000256" key="8">
    <source>
        <dbReference type="ARBA" id="ARBA00022842"/>
    </source>
</evidence>
<evidence type="ECO:0000313" key="16">
    <source>
        <dbReference type="EMBL" id="AFP65592.1"/>
    </source>
</evidence>
<dbReference type="InterPro" id="IPR045867">
    <property type="entry name" value="DNA-dir_RpoC_beta_prime"/>
</dbReference>
<keyword evidence="7" id="KW-0862">Zinc</keyword>
<dbReference type="Proteomes" id="UP000243348">
    <property type="component" value="Nucleomorph 3"/>
</dbReference>
<reference evidence="16 17" key="1">
    <citation type="journal article" date="2012" name="Genome Biol. Evol.">
        <title>Nucleomorph genome sequence of the cryptophyte alga Chroomonas mesostigmatica CCMP1168 reveals lineage-specific gene loss and genome complexity.</title>
        <authorList>
            <person name="Moore C.E."/>
            <person name="Curtis B."/>
            <person name="Mills T."/>
            <person name="Tanifuji G."/>
            <person name="Archibald J.M."/>
        </authorList>
    </citation>
    <scope>NUCLEOTIDE SEQUENCE [LARGE SCALE GENOMIC DNA]</scope>
    <source>
        <strain evidence="16 17">CCMP1168</strain>
    </source>
</reference>
<dbReference type="PANTHER" id="PTHR19376">
    <property type="entry name" value="DNA-DIRECTED RNA POLYMERASE"/>
    <property type="match status" value="1"/>
</dbReference>
<keyword evidence="9" id="KW-0238">DNA-binding</keyword>
<dbReference type="Gene3D" id="1.10.132.30">
    <property type="match status" value="1"/>
</dbReference>
<dbReference type="Gene3D" id="1.10.150.390">
    <property type="match status" value="1"/>
</dbReference>
<dbReference type="PANTHER" id="PTHR19376:SF37">
    <property type="entry name" value="DNA-DIRECTED RNA POLYMERASE II SUBUNIT RPB1"/>
    <property type="match status" value="1"/>
</dbReference>
<gene>
    <name evidence="16" type="primary">rpb1</name>
    <name evidence="16" type="ORF">CMESO_440</name>
</gene>
<keyword evidence="10 13" id="KW-0804">Transcription</keyword>
<evidence type="ECO:0000256" key="11">
    <source>
        <dbReference type="ARBA" id="ARBA00023242"/>
    </source>
</evidence>
<keyword evidence="11" id="KW-0539">Nucleus</keyword>
<evidence type="ECO:0000256" key="10">
    <source>
        <dbReference type="ARBA" id="ARBA00023163"/>
    </source>
</evidence>
<dbReference type="Pfam" id="PF04992">
    <property type="entry name" value="RNA_pol_Rpb1_6"/>
    <property type="match status" value="1"/>
</dbReference>
<dbReference type="CDD" id="cd02733">
    <property type="entry name" value="RNAP_II_RPB1_N"/>
    <property type="match status" value="1"/>
</dbReference>
<dbReference type="Gene3D" id="1.10.274.100">
    <property type="entry name" value="RNA polymerase Rpb1, domain 3"/>
    <property type="match status" value="1"/>
</dbReference>
<dbReference type="InterPro" id="IPR000722">
    <property type="entry name" value="RNA_pol_asu"/>
</dbReference>
<accession>J7G2A5</accession>
<dbReference type="InterPro" id="IPR038593">
    <property type="entry name" value="RNA_pol_Rpb1_7_sf"/>
</dbReference>
<dbReference type="Pfam" id="PF04997">
    <property type="entry name" value="RNA_pol_Rpb1_1"/>
    <property type="match status" value="1"/>
</dbReference>
<dbReference type="Gene3D" id="2.40.40.20">
    <property type="match status" value="1"/>
</dbReference>
<evidence type="ECO:0000313" key="17">
    <source>
        <dbReference type="Proteomes" id="UP000243348"/>
    </source>
</evidence>
<dbReference type="EC" id="2.7.7.6" evidence="13"/>
<dbReference type="FunFam" id="4.10.860.120:FF:000003">
    <property type="entry name" value="DNA-directed RNA polymerase subunit"/>
    <property type="match status" value="1"/>
</dbReference>
<dbReference type="NCBIfam" id="NF006336">
    <property type="entry name" value="PRK08566.1"/>
    <property type="match status" value="1"/>
</dbReference>
<dbReference type="Pfam" id="PF04990">
    <property type="entry name" value="RNA_pol_Rpb1_7"/>
    <property type="match status" value="1"/>
</dbReference>
<evidence type="ECO:0000256" key="1">
    <source>
        <dbReference type="ARBA" id="ARBA00004123"/>
    </source>
</evidence>
<dbReference type="GO" id="GO:0046872">
    <property type="term" value="F:metal ion binding"/>
    <property type="evidence" value="ECO:0007669"/>
    <property type="project" value="UniProtKB-KW"/>
</dbReference>
<dbReference type="FunFam" id="2.40.40.20:FF:000019">
    <property type="entry name" value="DNA-directed RNA polymerase II subunit RPB1"/>
    <property type="match status" value="1"/>
</dbReference>
<evidence type="ECO:0000256" key="6">
    <source>
        <dbReference type="ARBA" id="ARBA00022723"/>
    </source>
</evidence>
<dbReference type="SUPFAM" id="SSF64484">
    <property type="entry name" value="beta and beta-prime subunits of DNA dependent RNA-polymerase"/>
    <property type="match status" value="1"/>
</dbReference>
<comment type="subcellular location">
    <subcellularLocation>
        <location evidence="1">Nucleus</location>
    </subcellularLocation>
</comment>
<evidence type="ECO:0000256" key="3">
    <source>
        <dbReference type="ARBA" id="ARBA00022478"/>
    </source>
</evidence>
<dbReference type="FunFam" id="1.10.132.30:FF:000001">
    <property type="entry name" value="DNA-directed RNA polymerase subunit"/>
    <property type="match status" value="1"/>
</dbReference>
<dbReference type="FunFam" id="1.10.274.100:FF:000001">
    <property type="entry name" value="DNA-directed RNA polymerase subunit"/>
    <property type="match status" value="1"/>
</dbReference>
<evidence type="ECO:0000256" key="12">
    <source>
        <dbReference type="ARBA" id="ARBA00048552"/>
    </source>
</evidence>
<sequence length="1473" mass="168055">MYYDIVEEKKIDYIQFSILSPEEIRIYSVAKIENDFTYQNSIPKMGGLMDPRLGAVDQNICCTTDMNEFIECPGYFGHLELAKPVFHESFMDFVLMILRCVDHVTSRLIFNCDSPKVKNILKIRNPRQRLSMLSKLGSTSTGLKSEKNTSSDDFFEENITYQPKYSRDGWCIIAKFNQSITSEPTRILGAERIHEIFEKISDLDSKKIGLNPSVSKPDWMILTVLPIPPPTIRPSVMFDMTSRAEDDLTYKLGDIVRTNKSLFQLTIACAPVQIINEHLNLLQYHIGSYMNNKVPNIPKSIQKSGRPIKSLAERLQGKEGRVRGNLMGKRVDFSARTVITPDPNIPLDGIGVPWSIALNLTYPEIVTSFNFEKLKKLVLNGPIHHPGARYVIKNDGSRLDLRYVKKLDEIPLEIGCKVERHLQDGDVVLFNRQPSLHKMSMMGHVVKIMHYSTFRMNLSATSPYNADFDGDEMNLHLPQTIEAKAELLNLLMLPNCIISQQGNKPVMGIVQDSLVGGFLLSHRDSFLNRSQFMLLLMQLQEWNGSIPFPTILKPRILWTGKQIFSVFLPKINFLRKSLGHSEHEKSNISPRDTRVLILGGHLISGIIDKRSVGASGGSLIHICWKEFGPKKASLFVSQFQLIVNTWLQSKGFSVGIGDTISDNKIMKDITKTIKKAKKEARQITQKNTNKKKEISIGKILNDNFENHINVILNSARDKAGSIAQRCLLDSNNIKRMVMCGSKGSFINISQIIACVGQQNIEGKRIPLCFDNRCLPHFSKQNNGPETRGFVQNSYISGLSPEEFFFHAMGGREGLIDTAIKTSETGYIQRRLSKAMENISVEYDLTVRNSEGGIIEFFYGEDGMDALNLENQQMNTIKMSNREIEIVFRLNVDSPCLGLDQKGNLYKNLSRIKNRKKNREKIIKEFLQITKDRDILRQMSINEYDFNIPLPVNISRIIINANNIFPKISKYSDLSPTEIIDGVKKIENYCFDSLGPKIDSLCKSFCNCCRCESRLNATLLFCIYLRSMLASKLVLFTYKLSRKSFVWVLNEICIQYRKSIINPGEMVGTISAQSIGQPATQMTLNTFHYAGVSAKNVTLGVPRLKEIINVSRTAKTPSLTIYFKKNFAFAIGKIKHFQQTLEYLTLKSLMDKSLFIYDPDPYLTVFKKNRFMVENFYEIPEINLDNTSLGTWVLLLKIQPEEFVHRRLSIEQLVEKIKRKSKPLSLLIINSNENHDCLLMRIKVFWPKFNWSKNLSNESKNFKTVFQIFERQYLIRLKYLIVNINLKIHGTSKIKKALIRKIDFPKFDPLKGSFRSQKEYVLDTEGVDLRYILNFPGMDHIRSSSNDIVEIFRILGVEASRRILIQELRNLISFDGSYVNSRHLYLLVDIMTHRGKLLSITRHGINKTEIGPIAKCSFEETIDILYQAAAFGISDNLKSISASVLLGQLPLLGTGKIDLFLSEKKLMEKEHTAK</sequence>
<evidence type="ECO:0000256" key="9">
    <source>
        <dbReference type="ARBA" id="ARBA00023125"/>
    </source>
</evidence>
<dbReference type="SMART" id="SM00663">
    <property type="entry name" value="RPOLA_N"/>
    <property type="match status" value="1"/>
</dbReference>
<comment type="similarity">
    <text evidence="2 13">Belongs to the RNA polymerase beta' chain family.</text>
</comment>
<dbReference type="Gene3D" id="4.10.860.120">
    <property type="entry name" value="RNA polymerase II, clamp domain"/>
    <property type="match status" value="1"/>
</dbReference>
<evidence type="ECO:0000256" key="13">
    <source>
        <dbReference type="RuleBase" id="RU004279"/>
    </source>
</evidence>
<dbReference type="Pfam" id="PF05000">
    <property type="entry name" value="RNA_pol_Rpb1_4"/>
    <property type="match status" value="1"/>
</dbReference>
<evidence type="ECO:0000256" key="5">
    <source>
        <dbReference type="ARBA" id="ARBA00022695"/>
    </source>
</evidence>
<feature type="domain" description="RNA polymerase N-terminal" evidence="15">
    <location>
        <begin position="218"/>
        <end position="521"/>
    </location>
</feature>
<evidence type="ECO:0000256" key="4">
    <source>
        <dbReference type="ARBA" id="ARBA00022679"/>
    </source>
</evidence>
<dbReference type="GO" id="GO:0005665">
    <property type="term" value="C:RNA polymerase II, core complex"/>
    <property type="evidence" value="ECO:0007669"/>
    <property type="project" value="TreeGrafter"/>
</dbReference>
<dbReference type="GO" id="GO:0006351">
    <property type="term" value="P:DNA-templated transcription"/>
    <property type="evidence" value="ECO:0007669"/>
    <property type="project" value="InterPro"/>
</dbReference>
<keyword evidence="16" id="KW-0542">Nucleomorph</keyword>
<dbReference type="Pfam" id="PF00623">
    <property type="entry name" value="RNA_pol_Rpb1_2"/>
    <property type="match status" value="1"/>
</dbReference>
<proteinExistence type="inferred from homology"/>